<evidence type="ECO:0000313" key="3">
    <source>
        <dbReference type="Proteomes" id="UP000578819"/>
    </source>
</evidence>
<dbReference type="AlphaFoldDB" id="A0A7W7SKD7"/>
<proteinExistence type="predicted"/>
<feature type="compositionally biased region" description="Pro residues" evidence="1">
    <location>
        <begin position="9"/>
        <end position="22"/>
    </location>
</feature>
<accession>A0A7W7SKD7</accession>
<keyword evidence="3" id="KW-1185">Reference proteome</keyword>
<reference evidence="2 3" key="1">
    <citation type="submission" date="2020-08" db="EMBL/GenBank/DDBJ databases">
        <title>Sequencing the genomes of 1000 actinobacteria strains.</title>
        <authorList>
            <person name="Klenk H.-P."/>
        </authorList>
    </citation>
    <scope>NUCLEOTIDE SEQUENCE [LARGE SCALE GENOMIC DNA]</scope>
    <source>
        <strain evidence="2 3">DSM 45886</strain>
    </source>
</reference>
<name>A0A7W7SKD7_9ACTN</name>
<evidence type="ECO:0000313" key="2">
    <source>
        <dbReference type="EMBL" id="MBB4956414.1"/>
    </source>
</evidence>
<evidence type="ECO:0000256" key="1">
    <source>
        <dbReference type="SAM" id="MobiDB-lite"/>
    </source>
</evidence>
<dbReference type="Proteomes" id="UP000578819">
    <property type="component" value="Unassembled WGS sequence"/>
</dbReference>
<sequence length="41" mass="4442">MYSGDYEPVPNPPTKPLLQPDPTPDKKTAPTPDDNESDGES</sequence>
<dbReference type="EMBL" id="JACHJW010000001">
    <property type="protein sequence ID" value="MBB4956414.1"/>
    <property type="molecule type" value="Genomic_DNA"/>
</dbReference>
<comment type="caution">
    <text evidence="2">The sequence shown here is derived from an EMBL/GenBank/DDBJ whole genome shotgun (WGS) entry which is preliminary data.</text>
</comment>
<protein>
    <submittedName>
        <fullName evidence="2">Uncharacterized protein</fullName>
    </submittedName>
</protein>
<organism evidence="2 3">
    <name type="scientific">Micromonospora polyrhachis</name>
    <dbReference type="NCBI Taxonomy" id="1282883"/>
    <lineage>
        <taxon>Bacteria</taxon>
        <taxon>Bacillati</taxon>
        <taxon>Actinomycetota</taxon>
        <taxon>Actinomycetes</taxon>
        <taxon>Micromonosporales</taxon>
        <taxon>Micromonosporaceae</taxon>
        <taxon>Micromonospora</taxon>
    </lineage>
</organism>
<feature type="region of interest" description="Disordered" evidence="1">
    <location>
        <begin position="1"/>
        <end position="41"/>
    </location>
</feature>
<gene>
    <name evidence="2" type="ORF">FHR38_000147</name>
</gene>